<evidence type="ECO:0000313" key="2">
    <source>
        <dbReference type="EMBL" id="QDU82125.1"/>
    </source>
</evidence>
<gene>
    <name evidence="2" type="ORF">Pla110_38800</name>
</gene>
<feature type="domain" description="Pyrrolo-quinoline quinone repeat" evidence="1">
    <location>
        <begin position="127"/>
        <end position="404"/>
    </location>
</feature>
<dbReference type="InterPro" id="IPR002372">
    <property type="entry name" value="PQQ_rpt_dom"/>
</dbReference>
<dbReference type="RefSeq" id="WP_144998050.1">
    <property type="nucleotide sequence ID" value="NZ_CP036281.1"/>
</dbReference>
<dbReference type="Proteomes" id="UP000317178">
    <property type="component" value="Chromosome"/>
</dbReference>
<dbReference type="PANTHER" id="PTHR34512">
    <property type="entry name" value="CELL SURFACE PROTEIN"/>
    <property type="match status" value="1"/>
</dbReference>
<reference evidence="2 3" key="1">
    <citation type="submission" date="2019-02" db="EMBL/GenBank/DDBJ databases">
        <title>Deep-cultivation of Planctomycetes and their phenomic and genomic characterization uncovers novel biology.</title>
        <authorList>
            <person name="Wiegand S."/>
            <person name="Jogler M."/>
            <person name="Boedeker C."/>
            <person name="Pinto D."/>
            <person name="Vollmers J."/>
            <person name="Rivas-Marin E."/>
            <person name="Kohn T."/>
            <person name="Peeters S.H."/>
            <person name="Heuer A."/>
            <person name="Rast P."/>
            <person name="Oberbeckmann S."/>
            <person name="Bunk B."/>
            <person name="Jeske O."/>
            <person name="Meyerdierks A."/>
            <person name="Storesund J.E."/>
            <person name="Kallscheuer N."/>
            <person name="Luecker S."/>
            <person name="Lage O.M."/>
            <person name="Pohl T."/>
            <person name="Merkel B.J."/>
            <person name="Hornburger P."/>
            <person name="Mueller R.-W."/>
            <person name="Bruemmer F."/>
            <person name="Labrenz M."/>
            <person name="Spormann A.M."/>
            <person name="Op den Camp H."/>
            <person name="Overmann J."/>
            <person name="Amann R."/>
            <person name="Jetten M.S.M."/>
            <person name="Mascher T."/>
            <person name="Medema M.H."/>
            <person name="Devos D.P."/>
            <person name="Kaster A.-K."/>
            <person name="Ovreas L."/>
            <person name="Rohde M."/>
            <person name="Galperin M.Y."/>
            <person name="Jogler C."/>
        </authorList>
    </citation>
    <scope>NUCLEOTIDE SEQUENCE [LARGE SCALE GENOMIC DNA]</scope>
    <source>
        <strain evidence="2 3">Pla110</strain>
    </source>
</reference>
<dbReference type="AlphaFoldDB" id="A0A518CSD6"/>
<dbReference type="InterPro" id="IPR011047">
    <property type="entry name" value="Quinoprotein_ADH-like_sf"/>
</dbReference>
<evidence type="ECO:0000313" key="3">
    <source>
        <dbReference type="Proteomes" id="UP000317178"/>
    </source>
</evidence>
<dbReference type="PANTHER" id="PTHR34512:SF30">
    <property type="entry name" value="OUTER MEMBRANE PROTEIN ASSEMBLY FACTOR BAMB"/>
    <property type="match status" value="1"/>
</dbReference>
<sequence length="511" mass="56907">MSFHSTPSTCRGKQSLTASFVFLIFAIVAFSLNSLSTHQRLLAQEDSQTIPVDPVDREGEDWTRFLGPRGTGVSGEKGLLDNWPVEGPPLVWSKEIGIGYSSPSILGNRMVVHHRPRDGRNPGPVEVVECLQATDGKSIWKYEYPSSFSDPYGYNEGPRCSPVLEENRCFTLGPEGMLLCLDLLSGQKVWEHQLKEKFEVPDGFFGVGCNPIIDGDKLIVLVGGQSDAGVVAFNKETGDIIWEAVGKKTWEGVSTGQRNQTYTWTGDEALVSYSSPIVATFHGKKHLICLMRQGLVSLDPETGEENFKYWFMSRTFESVNAATPVVIDDKIFISAAYRVGSALLEVGEDGNSYEVLWRDTRNMLTHWSTAIQVGDYLYGFSGRHENEGHFTCISVESGKVEWQTRGFEGDPLVRLEQNPETRSLTDKKTGVQAPWPYYGRGSMILADGKFIVLGERGTLALVEVSSEEFKEISRTFVEGLTYPTWAAPILSRKRLYLRAESKIFCFDLAGE</sequence>
<protein>
    <submittedName>
        <fullName evidence="2">Outer membrane biogenesis protein BamB</fullName>
    </submittedName>
</protein>
<proteinExistence type="predicted"/>
<dbReference type="Gene3D" id="2.130.10.10">
    <property type="entry name" value="YVTN repeat-like/Quinoprotein amine dehydrogenase"/>
    <property type="match status" value="1"/>
</dbReference>
<dbReference type="Pfam" id="PF13360">
    <property type="entry name" value="PQQ_2"/>
    <property type="match status" value="1"/>
</dbReference>
<dbReference type="InterPro" id="IPR015943">
    <property type="entry name" value="WD40/YVTN_repeat-like_dom_sf"/>
</dbReference>
<dbReference type="OrthoDB" id="9815737at2"/>
<keyword evidence="3" id="KW-1185">Reference proteome</keyword>
<dbReference type="KEGG" id="plon:Pla110_38800"/>
<evidence type="ECO:0000259" key="1">
    <source>
        <dbReference type="Pfam" id="PF13360"/>
    </source>
</evidence>
<accession>A0A518CSD6</accession>
<name>A0A518CSD6_9PLAN</name>
<dbReference type="SUPFAM" id="SSF50998">
    <property type="entry name" value="Quinoprotein alcohol dehydrogenase-like"/>
    <property type="match status" value="1"/>
</dbReference>
<dbReference type="EMBL" id="CP036281">
    <property type="protein sequence ID" value="QDU82125.1"/>
    <property type="molecule type" value="Genomic_DNA"/>
</dbReference>
<organism evidence="2 3">
    <name type="scientific">Polystyrenella longa</name>
    <dbReference type="NCBI Taxonomy" id="2528007"/>
    <lineage>
        <taxon>Bacteria</taxon>
        <taxon>Pseudomonadati</taxon>
        <taxon>Planctomycetota</taxon>
        <taxon>Planctomycetia</taxon>
        <taxon>Planctomycetales</taxon>
        <taxon>Planctomycetaceae</taxon>
        <taxon>Polystyrenella</taxon>
    </lineage>
</organism>